<dbReference type="GO" id="GO:0000977">
    <property type="term" value="F:RNA polymerase II transcription regulatory region sequence-specific DNA binding"/>
    <property type="evidence" value="ECO:0007669"/>
    <property type="project" value="InterPro"/>
</dbReference>
<sequence>MARGKIQIKKIENLTNRQVTFSKRRNGLFKKANELTVLCDAKVSIIMLSSTGRLHHYISPSTTMKEMFDLYQKALPTDLWCSLYEKMQEDLKKHVEVNRNLRREIRQRMGESLNESNFEELCSLEQDMDSSLQVIRIRKYRWISNQIETCKKKIRNLESIHVRLLQEFDARNEDPQYGLVDNEEDDGPIIGFQNLSLQRNQPNLHSGAGSNIATYSLLE</sequence>
<keyword evidence="5" id="KW-0539">Nucleus</keyword>
<dbReference type="CDD" id="cd00265">
    <property type="entry name" value="MADS_MEF2_like"/>
    <property type="match status" value="1"/>
</dbReference>
<dbReference type="InterPro" id="IPR033896">
    <property type="entry name" value="MEF2-like_N"/>
</dbReference>
<dbReference type="PROSITE" id="PS00350">
    <property type="entry name" value="MADS_BOX_1"/>
    <property type="match status" value="1"/>
</dbReference>
<reference evidence="9" key="1">
    <citation type="submission" date="2016-04" db="EMBL/GenBank/DDBJ databases">
        <title>Cephalotus genome sequencing.</title>
        <authorList>
            <person name="Fukushima K."/>
            <person name="Hasebe M."/>
            <person name="Fang X."/>
        </authorList>
    </citation>
    <scope>NUCLEOTIDE SEQUENCE [LARGE SCALE GENOMIC DNA]</scope>
    <source>
        <strain evidence="9">cv. St1</strain>
    </source>
</reference>
<dbReference type="PROSITE" id="PS50066">
    <property type="entry name" value="MADS_BOX_2"/>
    <property type="match status" value="1"/>
</dbReference>
<comment type="caution">
    <text evidence="8">The sequence shown here is derived from an EMBL/GenBank/DDBJ whole genome shotgun (WGS) entry which is preliminary data.</text>
</comment>
<dbReference type="GO" id="GO:0005634">
    <property type="term" value="C:nucleus"/>
    <property type="evidence" value="ECO:0007669"/>
    <property type="project" value="UniProtKB-SubCell"/>
</dbReference>
<dbReference type="InterPro" id="IPR002100">
    <property type="entry name" value="TF_MADSbox"/>
</dbReference>
<evidence type="ECO:0000313" key="9">
    <source>
        <dbReference type="Proteomes" id="UP000187406"/>
    </source>
</evidence>
<comment type="subcellular location">
    <subcellularLocation>
        <location evidence="1">Nucleus</location>
    </subcellularLocation>
</comment>
<dbReference type="PROSITE" id="PS51297">
    <property type="entry name" value="K_BOX"/>
    <property type="match status" value="1"/>
</dbReference>
<name>A0A1Q3BXB2_CEPFO</name>
<feature type="non-terminal residue" evidence="8">
    <location>
        <position position="219"/>
    </location>
</feature>
<feature type="domain" description="MADS-box" evidence="6">
    <location>
        <begin position="1"/>
        <end position="61"/>
    </location>
</feature>
<accession>A0A1Q3BXB2</accession>
<gene>
    <name evidence="8" type="ORF">CFOL_v3_15931</name>
</gene>
<dbReference type="OrthoDB" id="1898716at2759"/>
<dbReference type="Proteomes" id="UP000187406">
    <property type="component" value="Unassembled WGS sequence"/>
</dbReference>
<dbReference type="PANTHER" id="PTHR48019">
    <property type="entry name" value="SERUM RESPONSE FACTOR HOMOLOG"/>
    <property type="match status" value="1"/>
</dbReference>
<evidence type="ECO:0000256" key="1">
    <source>
        <dbReference type="ARBA" id="ARBA00004123"/>
    </source>
</evidence>
<dbReference type="Pfam" id="PF00319">
    <property type="entry name" value="SRF-TF"/>
    <property type="match status" value="1"/>
</dbReference>
<dbReference type="GO" id="GO:0003700">
    <property type="term" value="F:DNA-binding transcription factor activity"/>
    <property type="evidence" value="ECO:0007669"/>
    <property type="project" value="InterPro"/>
</dbReference>
<keyword evidence="4" id="KW-0804">Transcription</keyword>
<evidence type="ECO:0000256" key="4">
    <source>
        <dbReference type="ARBA" id="ARBA00023163"/>
    </source>
</evidence>
<evidence type="ECO:0000256" key="3">
    <source>
        <dbReference type="ARBA" id="ARBA00023125"/>
    </source>
</evidence>
<keyword evidence="2" id="KW-0805">Transcription regulation</keyword>
<dbReference type="AlphaFoldDB" id="A0A1Q3BXB2"/>
<proteinExistence type="predicted"/>
<dbReference type="Gene3D" id="3.40.1810.10">
    <property type="entry name" value="Transcription factor, MADS-box"/>
    <property type="match status" value="1"/>
</dbReference>
<evidence type="ECO:0000256" key="2">
    <source>
        <dbReference type="ARBA" id="ARBA00023015"/>
    </source>
</evidence>
<evidence type="ECO:0000256" key="5">
    <source>
        <dbReference type="ARBA" id="ARBA00023242"/>
    </source>
</evidence>
<evidence type="ECO:0000259" key="6">
    <source>
        <dbReference type="PROSITE" id="PS50066"/>
    </source>
</evidence>
<dbReference type="InterPro" id="IPR036879">
    <property type="entry name" value="TF_MADSbox_sf"/>
</dbReference>
<dbReference type="GO" id="GO:0045944">
    <property type="term" value="P:positive regulation of transcription by RNA polymerase II"/>
    <property type="evidence" value="ECO:0007669"/>
    <property type="project" value="InterPro"/>
</dbReference>
<dbReference type="SMART" id="SM00432">
    <property type="entry name" value="MADS"/>
    <property type="match status" value="1"/>
</dbReference>
<dbReference type="EMBL" id="BDDD01001006">
    <property type="protein sequence ID" value="GAV72443.1"/>
    <property type="molecule type" value="Genomic_DNA"/>
</dbReference>
<evidence type="ECO:0000313" key="8">
    <source>
        <dbReference type="EMBL" id="GAV72443.1"/>
    </source>
</evidence>
<dbReference type="Pfam" id="PF01486">
    <property type="entry name" value="K-box"/>
    <property type="match status" value="1"/>
</dbReference>
<organism evidence="8 9">
    <name type="scientific">Cephalotus follicularis</name>
    <name type="common">Albany pitcher plant</name>
    <dbReference type="NCBI Taxonomy" id="3775"/>
    <lineage>
        <taxon>Eukaryota</taxon>
        <taxon>Viridiplantae</taxon>
        <taxon>Streptophyta</taxon>
        <taxon>Embryophyta</taxon>
        <taxon>Tracheophyta</taxon>
        <taxon>Spermatophyta</taxon>
        <taxon>Magnoliopsida</taxon>
        <taxon>eudicotyledons</taxon>
        <taxon>Gunneridae</taxon>
        <taxon>Pentapetalae</taxon>
        <taxon>rosids</taxon>
        <taxon>fabids</taxon>
        <taxon>Oxalidales</taxon>
        <taxon>Cephalotaceae</taxon>
        <taxon>Cephalotus</taxon>
    </lineage>
</organism>
<dbReference type="STRING" id="3775.A0A1Q3BXB2"/>
<keyword evidence="9" id="KW-1185">Reference proteome</keyword>
<dbReference type="InterPro" id="IPR002487">
    <property type="entry name" value="TF_Kbox"/>
</dbReference>
<dbReference type="InterPro" id="IPR050142">
    <property type="entry name" value="MADS-box/MEF2_TF"/>
</dbReference>
<evidence type="ECO:0000259" key="7">
    <source>
        <dbReference type="PROSITE" id="PS51297"/>
    </source>
</evidence>
<protein>
    <submittedName>
        <fullName evidence="8">SRF-TF domain-containing protein/K-box domain-containing protein</fullName>
    </submittedName>
</protein>
<dbReference type="PRINTS" id="PR00404">
    <property type="entry name" value="MADSDOMAIN"/>
</dbReference>
<dbReference type="SUPFAM" id="SSF55455">
    <property type="entry name" value="SRF-like"/>
    <property type="match status" value="1"/>
</dbReference>
<feature type="domain" description="K-box" evidence="7">
    <location>
        <begin position="84"/>
        <end position="174"/>
    </location>
</feature>
<dbReference type="InParanoid" id="A0A1Q3BXB2"/>
<keyword evidence="3" id="KW-0238">DNA-binding</keyword>
<dbReference type="GO" id="GO:0046983">
    <property type="term" value="F:protein dimerization activity"/>
    <property type="evidence" value="ECO:0007669"/>
    <property type="project" value="InterPro"/>
</dbReference>